<dbReference type="AlphaFoldDB" id="A0A6A5YN99"/>
<keyword evidence="1" id="KW-0732">Signal</keyword>
<reference evidence="2" key="1">
    <citation type="journal article" date="2020" name="Stud. Mycol.">
        <title>101 Dothideomycetes genomes: a test case for predicting lifestyles and emergence of pathogens.</title>
        <authorList>
            <person name="Haridas S."/>
            <person name="Albert R."/>
            <person name="Binder M."/>
            <person name="Bloem J."/>
            <person name="Labutti K."/>
            <person name="Salamov A."/>
            <person name="Andreopoulos B."/>
            <person name="Baker S."/>
            <person name="Barry K."/>
            <person name="Bills G."/>
            <person name="Bluhm B."/>
            <person name="Cannon C."/>
            <person name="Castanera R."/>
            <person name="Culley D."/>
            <person name="Daum C."/>
            <person name="Ezra D."/>
            <person name="Gonzalez J."/>
            <person name="Henrissat B."/>
            <person name="Kuo A."/>
            <person name="Liang C."/>
            <person name="Lipzen A."/>
            <person name="Lutzoni F."/>
            <person name="Magnuson J."/>
            <person name="Mondo S."/>
            <person name="Nolan M."/>
            <person name="Ohm R."/>
            <person name="Pangilinan J."/>
            <person name="Park H.-J."/>
            <person name="Ramirez L."/>
            <person name="Alfaro M."/>
            <person name="Sun H."/>
            <person name="Tritt A."/>
            <person name="Yoshinaga Y."/>
            <person name="Zwiers L.-H."/>
            <person name="Turgeon B."/>
            <person name="Goodwin S."/>
            <person name="Spatafora J."/>
            <person name="Crous P."/>
            <person name="Grigoriev I."/>
        </authorList>
    </citation>
    <scope>NUCLEOTIDE SEQUENCE</scope>
    <source>
        <strain evidence="2">CBS 627.86</strain>
    </source>
</reference>
<protein>
    <submittedName>
        <fullName evidence="2">Uncharacterized protein</fullName>
    </submittedName>
</protein>
<sequence length="129" mass="14257">MSMVPILAVALNIIVGLDDTRLHARWEPRTISQVVTGLGSFSLGRLGASSLEYQAGLRSLHTSHKSIPDNHPAAIQSLGYHQNGALTSTKQYFSRSFRWMPVGRHLWTSLHNALQIGLRSNNGSCRRPI</sequence>
<name>A0A6A5YN99_9PLEO</name>
<evidence type="ECO:0000313" key="2">
    <source>
        <dbReference type="EMBL" id="KAF2107661.1"/>
    </source>
</evidence>
<dbReference type="EMBL" id="ML977352">
    <property type="protein sequence ID" value="KAF2107661.1"/>
    <property type="molecule type" value="Genomic_DNA"/>
</dbReference>
<organism evidence="2 3">
    <name type="scientific">Lophiotrema nucula</name>
    <dbReference type="NCBI Taxonomy" id="690887"/>
    <lineage>
        <taxon>Eukaryota</taxon>
        <taxon>Fungi</taxon>
        <taxon>Dikarya</taxon>
        <taxon>Ascomycota</taxon>
        <taxon>Pezizomycotina</taxon>
        <taxon>Dothideomycetes</taxon>
        <taxon>Pleosporomycetidae</taxon>
        <taxon>Pleosporales</taxon>
        <taxon>Lophiotremataceae</taxon>
        <taxon>Lophiotrema</taxon>
    </lineage>
</organism>
<gene>
    <name evidence="2" type="ORF">BDV96DRAFT_292888</name>
</gene>
<proteinExistence type="predicted"/>
<evidence type="ECO:0000256" key="1">
    <source>
        <dbReference type="SAM" id="SignalP"/>
    </source>
</evidence>
<feature type="chain" id="PRO_5025420271" evidence="1">
    <location>
        <begin position="17"/>
        <end position="129"/>
    </location>
</feature>
<evidence type="ECO:0000313" key="3">
    <source>
        <dbReference type="Proteomes" id="UP000799770"/>
    </source>
</evidence>
<dbReference type="Proteomes" id="UP000799770">
    <property type="component" value="Unassembled WGS sequence"/>
</dbReference>
<keyword evidence="3" id="KW-1185">Reference proteome</keyword>
<accession>A0A6A5YN99</accession>
<feature type="signal peptide" evidence="1">
    <location>
        <begin position="1"/>
        <end position="16"/>
    </location>
</feature>